<evidence type="ECO:0008006" key="5">
    <source>
        <dbReference type="Google" id="ProtNLM"/>
    </source>
</evidence>
<organism evidence="3 4">
    <name type="scientific">Aspergillus cavernicola</name>
    <dbReference type="NCBI Taxonomy" id="176166"/>
    <lineage>
        <taxon>Eukaryota</taxon>
        <taxon>Fungi</taxon>
        <taxon>Dikarya</taxon>
        <taxon>Ascomycota</taxon>
        <taxon>Pezizomycotina</taxon>
        <taxon>Eurotiomycetes</taxon>
        <taxon>Eurotiomycetidae</taxon>
        <taxon>Eurotiales</taxon>
        <taxon>Aspergillaceae</taxon>
        <taxon>Aspergillus</taxon>
        <taxon>Aspergillus subgen. Nidulantes</taxon>
    </lineage>
</organism>
<accession>A0ABR4HTH1</accession>
<evidence type="ECO:0000313" key="3">
    <source>
        <dbReference type="EMBL" id="KAL2818784.1"/>
    </source>
</evidence>
<feature type="region of interest" description="Disordered" evidence="1">
    <location>
        <begin position="8"/>
        <end position="27"/>
    </location>
</feature>
<feature type="compositionally biased region" description="Low complexity" evidence="1">
    <location>
        <begin position="105"/>
        <end position="122"/>
    </location>
</feature>
<dbReference type="Proteomes" id="UP001610335">
    <property type="component" value="Unassembled WGS sequence"/>
</dbReference>
<keyword evidence="2" id="KW-1133">Transmembrane helix</keyword>
<evidence type="ECO:0000256" key="2">
    <source>
        <dbReference type="SAM" id="Phobius"/>
    </source>
</evidence>
<dbReference type="EMBL" id="JBFXLS010000081">
    <property type="protein sequence ID" value="KAL2818784.1"/>
    <property type="molecule type" value="Genomic_DNA"/>
</dbReference>
<reference evidence="3 4" key="1">
    <citation type="submission" date="2024-07" db="EMBL/GenBank/DDBJ databases">
        <title>Section-level genome sequencing and comparative genomics of Aspergillus sections Usti and Cavernicolus.</title>
        <authorList>
            <consortium name="Lawrence Berkeley National Laboratory"/>
            <person name="Nybo J.L."/>
            <person name="Vesth T.C."/>
            <person name="Theobald S."/>
            <person name="Frisvad J.C."/>
            <person name="Larsen T.O."/>
            <person name="Kjaerboelling I."/>
            <person name="Rothschild-Mancinelli K."/>
            <person name="Lyhne E.K."/>
            <person name="Kogle M.E."/>
            <person name="Barry K."/>
            <person name="Clum A."/>
            <person name="Na H."/>
            <person name="Ledsgaard L."/>
            <person name="Lin J."/>
            <person name="Lipzen A."/>
            <person name="Kuo A."/>
            <person name="Riley R."/>
            <person name="Mondo S."/>
            <person name="LaButti K."/>
            <person name="Haridas S."/>
            <person name="Pangalinan J."/>
            <person name="Salamov A.A."/>
            <person name="Simmons B.A."/>
            <person name="Magnuson J.K."/>
            <person name="Chen J."/>
            <person name="Drula E."/>
            <person name="Henrissat B."/>
            <person name="Wiebenga A."/>
            <person name="Lubbers R.J."/>
            <person name="Gomes A.C."/>
            <person name="Makela M.R."/>
            <person name="Stajich J."/>
            <person name="Grigoriev I.V."/>
            <person name="Mortensen U.H."/>
            <person name="De vries R.P."/>
            <person name="Baker S.E."/>
            <person name="Andersen M.R."/>
        </authorList>
    </citation>
    <scope>NUCLEOTIDE SEQUENCE [LARGE SCALE GENOMIC DNA]</scope>
    <source>
        <strain evidence="3 4">CBS 600.67</strain>
    </source>
</reference>
<feature type="compositionally biased region" description="Polar residues" evidence="1">
    <location>
        <begin position="196"/>
        <end position="208"/>
    </location>
</feature>
<feature type="compositionally biased region" description="Polar residues" evidence="1">
    <location>
        <begin position="169"/>
        <end position="179"/>
    </location>
</feature>
<keyword evidence="2" id="KW-0472">Membrane</keyword>
<feature type="transmembrane region" description="Helical" evidence="2">
    <location>
        <begin position="32"/>
        <end position="56"/>
    </location>
</feature>
<feature type="compositionally biased region" description="Polar residues" evidence="1">
    <location>
        <begin position="123"/>
        <end position="135"/>
    </location>
</feature>
<feature type="compositionally biased region" description="Low complexity" evidence="1">
    <location>
        <begin position="250"/>
        <end position="259"/>
    </location>
</feature>
<evidence type="ECO:0000313" key="4">
    <source>
        <dbReference type="Proteomes" id="UP001610335"/>
    </source>
</evidence>
<feature type="compositionally biased region" description="Polar residues" evidence="1">
    <location>
        <begin position="217"/>
        <end position="249"/>
    </location>
</feature>
<evidence type="ECO:0000256" key="1">
    <source>
        <dbReference type="SAM" id="MobiDB-lite"/>
    </source>
</evidence>
<name>A0ABR4HTH1_9EURO</name>
<sequence>MLMLFVPRADDSGIPPQADPKDDSGSSDKTTAIIIGVVIGGVAAIAITAGIIFFLIKKRKWDRIRQCEERLLDYQLATGYSSKMGSRSVTPEDHLNMMASQQPRTSTTTTTTTTTYPYSSTYNPSDPQASESGNRPGSRARGMSAPASTTLQSHSQSSAPEAPPPAYQTLHQRYDPSQYSRMSSSFEFPRSSTSTIGNGNPSRSTGGLSISVPGHNHNPTGGSSLSPPEPSTYHQYQPWSSRVRSATTPSGSNNASARGSGSGSGSDSERLNPQRPRPVLSRIITNL</sequence>
<keyword evidence="2" id="KW-0812">Transmembrane</keyword>
<protein>
    <recommendedName>
        <fullName evidence="5">Mid2 domain-containing protein</fullName>
    </recommendedName>
</protein>
<feature type="region of interest" description="Disordered" evidence="1">
    <location>
        <begin position="99"/>
        <end position="287"/>
    </location>
</feature>
<feature type="compositionally biased region" description="Low complexity" evidence="1">
    <location>
        <begin position="180"/>
        <end position="195"/>
    </location>
</feature>
<proteinExistence type="predicted"/>
<gene>
    <name evidence="3" type="ORF">BDW59DRAFT_151830</name>
</gene>
<keyword evidence="4" id="KW-1185">Reference proteome</keyword>
<comment type="caution">
    <text evidence="3">The sequence shown here is derived from an EMBL/GenBank/DDBJ whole genome shotgun (WGS) entry which is preliminary data.</text>
</comment>